<dbReference type="InterPro" id="IPR006175">
    <property type="entry name" value="YjgF/YER057c/UK114"/>
</dbReference>
<name>A0AAD4Q402_9EURO</name>
<protein>
    <submittedName>
        <fullName evidence="1">Endoribonuclease L-PSP/chorismate mutase-like protein</fullName>
    </submittedName>
</protein>
<dbReference type="RefSeq" id="XP_046075622.1">
    <property type="nucleotide sequence ID" value="XM_046213765.1"/>
</dbReference>
<comment type="caution">
    <text evidence="1">The sequence shown here is derived from an EMBL/GenBank/DDBJ whole genome shotgun (WGS) entry which is preliminary data.</text>
</comment>
<dbReference type="SUPFAM" id="SSF55298">
    <property type="entry name" value="YjgF-like"/>
    <property type="match status" value="1"/>
</dbReference>
<dbReference type="Pfam" id="PF01042">
    <property type="entry name" value="Ribonuc_L-PSP"/>
    <property type="match status" value="1"/>
</dbReference>
<proteinExistence type="predicted"/>
<gene>
    <name evidence="1" type="ORF">BGW36DRAFT_356375</name>
</gene>
<dbReference type="AlphaFoldDB" id="A0AAD4Q402"/>
<dbReference type="EMBL" id="JAJTJA010000003">
    <property type="protein sequence ID" value="KAH8702246.1"/>
    <property type="molecule type" value="Genomic_DNA"/>
</dbReference>
<evidence type="ECO:0000313" key="1">
    <source>
        <dbReference type="EMBL" id="KAH8702246.1"/>
    </source>
</evidence>
<keyword evidence="2" id="KW-1185">Reference proteome</keyword>
<dbReference type="Gene3D" id="3.30.1330.40">
    <property type="entry name" value="RutC-like"/>
    <property type="match status" value="1"/>
</dbReference>
<sequence>MPASEQYFERPGPSGKDCIAAGFSNAVVIPSNAKIAITAGQAGIDLKTGKLVESSAEAQIEACFDCCDVALQSAGVVDGLNSAYKIVSFLPDQRYDPLMMAIWRRRYPGKRPTWMSVGSGALGLKGMIIELQAEAVVTEDLMGPGGLKGANL</sequence>
<dbReference type="InterPro" id="IPR035959">
    <property type="entry name" value="RutC-like_sf"/>
</dbReference>
<accession>A0AAD4Q402</accession>
<dbReference type="Proteomes" id="UP001201262">
    <property type="component" value="Unassembled WGS sequence"/>
</dbReference>
<dbReference type="GeneID" id="70244052"/>
<organism evidence="1 2">
    <name type="scientific">Talaromyces proteolyticus</name>
    <dbReference type="NCBI Taxonomy" id="1131652"/>
    <lineage>
        <taxon>Eukaryota</taxon>
        <taxon>Fungi</taxon>
        <taxon>Dikarya</taxon>
        <taxon>Ascomycota</taxon>
        <taxon>Pezizomycotina</taxon>
        <taxon>Eurotiomycetes</taxon>
        <taxon>Eurotiomycetidae</taxon>
        <taxon>Eurotiales</taxon>
        <taxon>Trichocomaceae</taxon>
        <taxon>Talaromyces</taxon>
        <taxon>Talaromyces sect. Bacilispori</taxon>
    </lineage>
</organism>
<reference evidence="1" key="1">
    <citation type="submission" date="2021-12" db="EMBL/GenBank/DDBJ databases">
        <title>Convergent genome expansion in fungi linked to evolution of root-endophyte symbiosis.</title>
        <authorList>
            <consortium name="DOE Joint Genome Institute"/>
            <person name="Ke Y.-H."/>
            <person name="Bonito G."/>
            <person name="Liao H.-L."/>
            <person name="Looney B."/>
            <person name="Rojas-Flechas A."/>
            <person name="Nash J."/>
            <person name="Hameed K."/>
            <person name="Schadt C."/>
            <person name="Martin F."/>
            <person name="Crous P.W."/>
            <person name="Miettinen O."/>
            <person name="Magnuson J.K."/>
            <person name="Labbe J."/>
            <person name="Jacobson D."/>
            <person name="Doktycz M.J."/>
            <person name="Veneault-Fourrey C."/>
            <person name="Kuo A."/>
            <person name="Mondo S."/>
            <person name="Calhoun S."/>
            <person name="Riley R."/>
            <person name="Ohm R."/>
            <person name="LaButti K."/>
            <person name="Andreopoulos B."/>
            <person name="Pangilinan J."/>
            <person name="Nolan M."/>
            <person name="Tritt A."/>
            <person name="Clum A."/>
            <person name="Lipzen A."/>
            <person name="Daum C."/>
            <person name="Barry K."/>
            <person name="Grigoriev I.V."/>
            <person name="Vilgalys R."/>
        </authorList>
    </citation>
    <scope>NUCLEOTIDE SEQUENCE</scope>
    <source>
        <strain evidence="1">PMI_201</strain>
    </source>
</reference>
<evidence type="ECO:0000313" key="2">
    <source>
        <dbReference type="Proteomes" id="UP001201262"/>
    </source>
</evidence>